<sequence length="111" mass="12342">MSLGYVSTETSRRLLSDTYRSARRQILKTVWAARVLISTLSEHLDPCSVDPFETHRSNGASSSCLRHHSDSIRPTPDDRSFREVGRASAAKDNRKGSSRPSIAPSLATTRR</sequence>
<dbReference type="Proteomes" id="UP000292957">
    <property type="component" value="Unassembled WGS sequence"/>
</dbReference>
<dbReference type="EMBL" id="ML143386">
    <property type="protein sequence ID" value="TBU35528.1"/>
    <property type="molecule type" value="Genomic_DNA"/>
</dbReference>
<name>A0A4Q9N663_9APHY</name>
<proteinExistence type="predicted"/>
<protein>
    <submittedName>
        <fullName evidence="2">Uncharacterized protein</fullName>
    </submittedName>
</protein>
<organism evidence="2">
    <name type="scientific">Dichomitus squalens</name>
    <dbReference type="NCBI Taxonomy" id="114155"/>
    <lineage>
        <taxon>Eukaryota</taxon>
        <taxon>Fungi</taxon>
        <taxon>Dikarya</taxon>
        <taxon>Basidiomycota</taxon>
        <taxon>Agaricomycotina</taxon>
        <taxon>Agaricomycetes</taxon>
        <taxon>Polyporales</taxon>
        <taxon>Polyporaceae</taxon>
        <taxon>Dichomitus</taxon>
    </lineage>
</organism>
<feature type="region of interest" description="Disordered" evidence="1">
    <location>
        <begin position="51"/>
        <end position="111"/>
    </location>
</feature>
<evidence type="ECO:0000256" key="1">
    <source>
        <dbReference type="SAM" id="MobiDB-lite"/>
    </source>
</evidence>
<feature type="compositionally biased region" description="Basic and acidic residues" evidence="1">
    <location>
        <begin position="67"/>
        <end position="95"/>
    </location>
</feature>
<evidence type="ECO:0000313" key="2">
    <source>
        <dbReference type="EMBL" id="TBU35528.1"/>
    </source>
</evidence>
<reference evidence="2" key="1">
    <citation type="submission" date="2019-01" db="EMBL/GenBank/DDBJ databases">
        <title>Draft genome sequences of three monokaryotic isolates of the white-rot basidiomycete fungus Dichomitus squalens.</title>
        <authorList>
            <consortium name="DOE Joint Genome Institute"/>
            <person name="Lopez S.C."/>
            <person name="Andreopoulos B."/>
            <person name="Pangilinan J."/>
            <person name="Lipzen A."/>
            <person name="Riley R."/>
            <person name="Ahrendt S."/>
            <person name="Ng V."/>
            <person name="Barry K."/>
            <person name="Daum C."/>
            <person name="Grigoriev I.V."/>
            <person name="Hilden K.S."/>
            <person name="Makela M.R."/>
            <person name="de Vries R.P."/>
        </authorList>
    </citation>
    <scope>NUCLEOTIDE SEQUENCE [LARGE SCALE GENOMIC DNA]</scope>
    <source>
        <strain evidence="2">OM18370.1</strain>
    </source>
</reference>
<accession>A0A4Q9N663</accession>
<dbReference type="AlphaFoldDB" id="A0A4Q9N663"/>
<gene>
    <name evidence="2" type="ORF">BD311DRAFT_5455</name>
</gene>